<organism evidence="8 9">
    <name type="scientific">Polyplosphaeria fusca</name>
    <dbReference type="NCBI Taxonomy" id="682080"/>
    <lineage>
        <taxon>Eukaryota</taxon>
        <taxon>Fungi</taxon>
        <taxon>Dikarya</taxon>
        <taxon>Ascomycota</taxon>
        <taxon>Pezizomycotina</taxon>
        <taxon>Dothideomycetes</taxon>
        <taxon>Pleosporomycetidae</taxon>
        <taxon>Pleosporales</taxon>
        <taxon>Tetraplosphaeriaceae</taxon>
        <taxon>Polyplosphaeria</taxon>
    </lineage>
</organism>
<evidence type="ECO:0000256" key="7">
    <source>
        <dbReference type="SAM" id="MobiDB-lite"/>
    </source>
</evidence>
<proteinExistence type="inferred from homology"/>
<evidence type="ECO:0000313" key="9">
    <source>
        <dbReference type="Proteomes" id="UP000799444"/>
    </source>
</evidence>
<dbReference type="Proteomes" id="UP000799444">
    <property type="component" value="Unassembled WGS sequence"/>
</dbReference>
<evidence type="ECO:0000313" key="8">
    <source>
        <dbReference type="EMBL" id="KAF2740337.1"/>
    </source>
</evidence>
<dbReference type="Pfam" id="PF00743">
    <property type="entry name" value="FMO-like"/>
    <property type="match status" value="1"/>
</dbReference>
<dbReference type="PANTHER" id="PTHR43098:SF2">
    <property type="entry name" value="FAD-BINDING MONOOXYGENASE AUSB-RELATED"/>
    <property type="match status" value="1"/>
</dbReference>
<dbReference type="SUPFAM" id="SSF51905">
    <property type="entry name" value="FAD/NAD(P)-binding domain"/>
    <property type="match status" value="2"/>
</dbReference>
<dbReference type="PRINTS" id="PR00411">
    <property type="entry name" value="PNDRDTASEI"/>
</dbReference>
<dbReference type="GO" id="GO:0050661">
    <property type="term" value="F:NADP binding"/>
    <property type="evidence" value="ECO:0007669"/>
    <property type="project" value="InterPro"/>
</dbReference>
<evidence type="ECO:0000256" key="5">
    <source>
        <dbReference type="ARBA" id="ARBA00022857"/>
    </source>
</evidence>
<feature type="compositionally biased region" description="Basic and acidic residues" evidence="7">
    <location>
        <begin position="9"/>
        <end position="24"/>
    </location>
</feature>
<dbReference type="InterPro" id="IPR036188">
    <property type="entry name" value="FAD/NAD-bd_sf"/>
</dbReference>
<dbReference type="GO" id="GO:0004499">
    <property type="term" value="F:N,N-dimethylaniline monooxygenase activity"/>
    <property type="evidence" value="ECO:0007669"/>
    <property type="project" value="InterPro"/>
</dbReference>
<dbReference type="Gene3D" id="3.50.50.60">
    <property type="entry name" value="FAD/NAD(P)-binding domain"/>
    <property type="match status" value="3"/>
</dbReference>
<gene>
    <name evidence="8" type="ORF">EJ04DRAFT_572185</name>
</gene>
<keyword evidence="3" id="KW-0285">Flavoprotein</keyword>
<evidence type="ECO:0000256" key="6">
    <source>
        <dbReference type="ARBA" id="ARBA00023002"/>
    </source>
</evidence>
<reference evidence="8" key="1">
    <citation type="journal article" date="2020" name="Stud. Mycol.">
        <title>101 Dothideomycetes genomes: a test case for predicting lifestyles and emergence of pathogens.</title>
        <authorList>
            <person name="Haridas S."/>
            <person name="Albert R."/>
            <person name="Binder M."/>
            <person name="Bloem J."/>
            <person name="Labutti K."/>
            <person name="Salamov A."/>
            <person name="Andreopoulos B."/>
            <person name="Baker S."/>
            <person name="Barry K."/>
            <person name="Bills G."/>
            <person name="Bluhm B."/>
            <person name="Cannon C."/>
            <person name="Castanera R."/>
            <person name="Culley D."/>
            <person name="Daum C."/>
            <person name="Ezra D."/>
            <person name="Gonzalez J."/>
            <person name="Henrissat B."/>
            <person name="Kuo A."/>
            <person name="Liang C."/>
            <person name="Lipzen A."/>
            <person name="Lutzoni F."/>
            <person name="Magnuson J."/>
            <person name="Mondo S."/>
            <person name="Nolan M."/>
            <person name="Ohm R."/>
            <person name="Pangilinan J."/>
            <person name="Park H.-J."/>
            <person name="Ramirez L."/>
            <person name="Alfaro M."/>
            <person name="Sun H."/>
            <person name="Tritt A."/>
            <person name="Yoshinaga Y."/>
            <person name="Zwiers L.-H."/>
            <person name="Turgeon B."/>
            <person name="Goodwin S."/>
            <person name="Spatafora J."/>
            <person name="Crous P."/>
            <person name="Grigoriev I."/>
        </authorList>
    </citation>
    <scope>NUCLEOTIDE SEQUENCE</scope>
    <source>
        <strain evidence="8">CBS 125425</strain>
    </source>
</reference>
<comment type="similarity">
    <text evidence="2">Belongs to the FAD-binding monooxygenase family.</text>
</comment>
<keyword evidence="4" id="KW-0274">FAD</keyword>
<keyword evidence="9" id="KW-1185">Reference proteome</keyword>
<dbReference type="OrthoDB" id="66881at2759"/>
<evidence type="ECO:0000256" key="2">
    <source>
        <dbReference type="ARBA" id="ARBA00010139"/>
    </source>
</evidence>
<keyword evidence="5" id="KW-0521">NADP</keyword>
<dbReference type="PANTHER" id="PTHR43098">
    <property type="entry name" value="L-ORNITHINE N(5)-MONOOXYGENASE-RELATED"/>
    <property type="match status" value="1"/>
</dbReference>
<dbReference type="InterPro" id="IPR020946">
    <property type="entry name" value="Flavin_mOase-like"/>
</dbReference>
<evidence type="ECO:0000256" key="4">
    <source>
        <dbReference type="ARBA" id="ARBA00022827"/>
    </source>
</evidence>
<keyword evidence="6" id="KW-0560">Oxidoreductase</keyword>
<evidence type="ECO:0000256" key="3">
    <source>
        <dbReference type="ARBA" id="ARBA00022630"/>
    </source>
</evidence>
<accession>A0A9P4V576</accession>
<evidence type="ECO:0000256" key="1">
    <source>
        <dbReference type="ARBA" id="ARBA00001974"/>
    </source>
</evidence>
<name>A0A9P4V576_9PLEO</name>
<dbReference type="AlphaFoldDB" id="A0A9P4V576"/>
<feature type="region of interest" description="Disordered" evidence="7">
    <location>
        <begin position="1"/>
        <end position="25"/>
    </location>
</feature>
<dbReference type="EMBL" id="ML996100">
    <property type="protein sequence ID" value="KAF2740337.1"/>
    <property type="molecule type" value="Genomic_DNA"/>
</dbReference>
<dbReference type="InterPro" id="IPR050775">
    <property type="entry name" value="FAD-binding_Monooxygenases"/>
</dbReference>
<comment type="caution">
    <text evidence="8">The sequence shown here is derived from an EMBL/GenBank/DDBJ whole genome shotgun (WGS) entry which is preliminary data.</text>
</comment>
<dbReference type="GO" id="GO:0050660">
    <property type="term" value="F:flavin adenine dinucleotide binding"/>
    <property type="evidence" value="ECO:0007669"/>
    <property type="project" value="InterPro"/>
</dbReference>
<sequence>MSAPALSADQKKYEEEKAKRERADGASQFQLLHFSDNDRLRRLVDDPWADHDALDKLSIPFESGGRIKFLILGAGIGGILNAARLVQAGFKPEQIVIIEGAGGVGGTWYWNRYPGLHCDVEAYVYMPMLEEMEYMPTQKYASHAEIRAYLNKLLERYGLTDRVLCRTQVNGLQWDENIHAWKVDMTTGRGPEGKDMSTLWVNADIPILASGLFPNPQVPKVPGIAGFEGPMFHTSRWDYSITGGSSEEAFPVMDKLEGKRVGIIGTGATAVQCVPLLAKYAKEVFVFQRTPSQVNSRGQRDTDPKEWREVIASKAGWQRARQENLAEVISQHEETNNLVDDEWSKLPAYFACLGSKKFGTVTPDKIPEHIGLLTGLDFPHAARARDRVSQIVKDPTTAERLKTWYPTWCKRPTFSDMYLQVFNEDHVHLIDTDGKGIDSITPHGVVANGHESFIDILILSTGYRSPSYGGGDPAGKIGIEIKGRNARSMTEKWTTQGASTLHGCSSNEFPGLFWMSPIQAGATANYVHVLDLMSQHIVHIIVAAHERMGGKDKHGVIIEPSKDAEEAWAMRFMGCGSFFAGFGICTPGYLTSEGDMQRKAQAAIQAGDTAELTRMARGLIWSEGIVPFTRVLEAWREEGKLEGFEVSVAA</sequence>
<protein>
    <submittedName>
        <fullName evidence="8">FAD/NAD(P)-binding domain-containing protein</fullName>
    </submittedName>
</protein>
<comment type="cofactor">
    <cofactor evidence="1">
        <name>FAD</name>
        <dbReference type="ChEBI" id="CHEBI:57692"/>
    </cofactor>
</comment>